<name>A0A151JB11_9HYME</name>
<dbReference type="PANTHER" id="PTHR31912:SF34">
    <property type="entry name" value="NOTOCHORD-RELATED PROTEIN"/>
    <property type="match status" value="1"/>
</dbReference>
<reference evidence="1 2" key="1">
    <citation type="submission" date="2015-09" db="EMBL/GenBank/DDBJ databases">
        <title>Trachymyrmex cornetzi WGS genome.</title>
        <authorList>
            <person name="Nygaard S."/>
            <person name="Hu H."/>
            <person name="Boomsma J."/>
            <person name="Zhang G."/>
        </authorList>
    </citation>
    <scope>NUCLEOTIDE SEQUENCE [LARGE SCALE GENOMIC DNA]</scope>
    <source>
        <strain evidence="1">Tcor2-1</strain>
        <tissue evidence="1">Whole body</tissue>
    </source>
</reference>
<dbReference type="EMBL" id="KQ979245">
    <property type="protein sequence ID" value="KYN22123.1"/>
    <property type="molecule type" value="Genomic_DNA"/>
</dbReference>
<dbReference type="AlphaFoldDB" id="A0A151JB11"/>
<dbReference type="Proteomes" id="UP000078492">
    <property type="component" value="Unassembled WGS sequence"/>
</dbReference>
<gene>
    <name evidence="1" type="ORF">ALC57_05487</name>
</gene>
<evidence type="ECO:0000313" key="1">
    <source>
        <dbReference type="EMBL" id="KYN22123.1"/>
    </source>
</evidence>
<organism evidence="1 2">
    <name type="scientific">Trachymyrmex cornetzi</name>
    <dbReference type="NCBI Taxonomy" id="471704"/>
    <lineage>
        <taxon>Eukaryota</taxon>
        <taxon>Metazoa</taxon>
        <taxon>Ecdysozoa</taxon>
        <taxon>Arthropoda</taxon>
        <taxon>Hexapoda</taxon>
        <taxon>Insecta</taxon>
        <taxon>Pterygota</taxon>
        <taxon>Neoptera</taxon>
        <taxon>Endopterygota</taxon>
        <taxon>Hymenoptera</taxon>
        <taxon>Apocrita</taxon>
        <taxon>Aculeata</taxon>
        <taxon>Formicoidea</taxon>
        <taxon>Formicidae</taxon>
        <taxon>Myrmicinae</taxon>
        <taxon>Trachymyrmex</taxon>
    </lineage>
</organism>
<keyword evidence="2" id="KW-1185">Reference proteome</keyword>
<proteinExistence type="predicted"/>
<accession>A0A151JB11</accession>
<evidence type="ECO:0000313" key="2">
    <source>
        <dbReference type="Proteomes" id="UP000078492"/>
    </source>
</evidence>
<sequence>MNRKIVHKIINEITNSYLSNLLTIISNRVNDKKDLNAMLNILINGFKMFKTEHLTFTYLKKINCLFVPSKIAIRSYLTSGRIKKRVKTVLHNSTLSIIFLKDVLKKFLELPNVYSSILSHIEECKNSQLFTFFDSEYWKKVENEKENRIVLPLVLYFDDVEINNPLGSRKCIHKIGIIYSSILGLPYEFSSMLESIFLVQIHNYQDHKVLGNKRIFQHVVNQIINLQENGIIISINNQEYKIFFILPFIIGDNLGLNTILGYSRNFRSNYCCRICYGDISNLKKQSVENISELRTQENYLSHLRNQSFGIQEECIFNSISNFHVIDNVSVDPMHDILEGICRYDLAKILRYFIDEKQFFTLEILNKRILFFDHISSNKNIPPNLSCESIKKGMIILSASEMKFLIENLNFIIGDLIPKNNCTWKLYLILSDILHITSISTITLENIERFNSLTSEYIKLNLKLFKTPLKIKHHHLVHYSRLMKKFGPLNNMSSIRYEAKHKQVKEYSKVITSRKNACYTLSLKHQLQLRSRFVHNF</sequence>
<protein>
    <submittedName>
        <fullName evidence="1">Uncharacterized protein</fullName>
    </submittedName>
</protein>
<dbReference type="PANTHER" id="PTHR31912">
    <property type="entry name" value="IP13529P"/>
    <property type="match status" value="1"/>
</dbReference>